<sequence>MVGTTYWPNLQSGGLPSETTGEAWHYTSAHSLTRIDESDVMHASHIVSLNDPSELEYGLSLVREALAGDNLDGELRRVFDSHQEEIARKTAFYVLSASRNRDLLPQFRSYGTHAISLSDDCWMIDADFPSQFDERTLSPKWREVIYNRESAQAVLRRAAEECSATIWTAEAHAPHEVLRQARVAAVEYLVFWALHLKHPAYASEQEIRIVFDLSTDTPPLIKATESGSMVPYLKVRPQSGPLFYAVHLGPTANSASHSISASAAVERRRRQTSPLDVLPSRFSVTNSEIPFRQ</sequence>
<protein>
    <submittedName>
        <fullName evidence="1">Uncharacterized protein</fullName>
    </submittedName>
</protein>
<evidence type="ECO:0000313" key="1">
    <source>
        <dbReference type="EMBL" id="TQL63592.1"/>
    </source>
</evidence>
<proteinExistence type="predicted"/>
<dbReference type="OrthoDB" id="1095921at2"/>
<dbReference type="AlphaFoldDB" id="A0A542ZTA5"/>
<dbReference type="RefSeq" id="WP_142117880.1">
    <property type="nucleotide sequence ID" value="NZ_BAAASV010000002.1"/>
</dbReference>
<organism evidence="1 2">
    <name type="scientific">Rarobacter faecitabidus</name>
    <dbReference type="NCBI Taxonomy" id="13243"/>
    <lineage>
        <taxon>Bacteria</taxon>
        <taxon>Bacillati</taxon>
        <taxon>Actinomycetota</taxon>
        <taxon>Actinomycetes</taxon>
        <taxon>Micrococcales</taxon>
        <taxon>Rarobacteraceae</taxon>
        <taxon>Rarobacter</taxon>
    </lineage>
</organism>
<dbReference type="Proteomes" id="UP000315389">
    <property type="component" value="Unassembled WGS sequence"/>
</dbReference>
<comment type="caution">
    <text evidence="1">The sequence shown here is derived from an EMBL/GenBank/DDBJ whole genome shotgun (WGS) entry which is preliminary data.</text>
</comment>
<accession>A0A542ZTA5</accession>
<keyword evidence="2" id="KW-1185">Reference proteome</keyword>
<reference evidence="1 2" key="1">
    <citation type="submission" date="2019-06" db="EMBL/GenBank/DDBJ databases">
        <title>Sequencing the genomes of 1000 actinobacteria strains.</title>
        <authorList>
            <person name="Klenk H.-P."/>
        </authorList>
    </citation>
    <scope>NUCLEOTIDE SEQUENCE [LARGE SCALE GENOMIC DNA]</scope>
    <source>
        <strain evidence="1 2">DSM 4813</strain>
    </source>
</reference>
<evidence type="ECO:0000313" key="2">
    <source>
        <dbReference type="Proteomes" id="UP000315389"/>
    </source>
</evidence>
<name>A0A542ZTA5_RARFA</name>
<dbReference type="EMBL" id="VFOS01000001">
    <property type="protein sequence ID" value="TQL63592.1"/>
    <property type="molecule type" value="Genomic_DNA"/>
</dbReference>
<gene>
    <name evidence="1" type="ORF">FB461_0055</name>
</gene>